<organism evidence="3 4">
    <name type="scientific">Fictibacillus macauensis ZFHKF-1</name>
    <dbReference type="NCBI Taxonomy" id="1196324"/>
    <lineage>
        <taxon>Bacteria</taxon>
        <taxon>Bacillati</taxon>
        <taxon>Bacillota</taxon>
        <taxon>Bacilli</taxon>
        <taxon>Bacillales</taxon>
        <taxon>Fictibacillaceae</taxon>
        <taxon>Fictibacillus</taxon>
    </lineage>
</organism>
<evidence type="ECO:0000313" key="4">
    <source>
        <dbReference type="Proteomes" id="UP000004080"/>
    </source>
</evidence>
<dbReference type="EMBL" id="AKKV01000007">
    <property type="protein sequence ID" value="EIT87288.1"/>
    <property type="molecule type" value="Genomic_DNA"/>
</dbReference>
<proteinExistence type="predicted"/>
<feature type="transmembrane region" description="Helical" evidence="2">
    <location>
        <begin position="1001"/>
        <end position="1027"/>
    </location>
</feature>
<dbReference type="OrthoDB" id="9757876at2"/>
<keyword evidence="2" id="KW-1133">Transmembrane helix</keyword>
<dbReference type="SUPFAM" id="SSF82693">
    <property type="entry name" value="Multidrug efflux transporter AcrB pore domain, PN1, PN2, PC1 and PC2 subdomains"/>
    <property type="match status" value="2"/>
</dbReference>
<dbReference type="RefSeq" id="WP_007200280.1">
    <property type="nucleotide sequence ID" value="NZ_AKKV01000007.1"/>
</dbReference>
<keyword evidence="2" id="KW-0472">Membrane</keyword>
<dbReference type="Gene3D" id="3.30.70.1440">
    <property type="entry name" value="Multidrug efflux transporter AcrB pore domain"/>
    <property type="match status" value="1"/>
</dbReference>
<feature type="transmembrane region" description="Helical" evidence="2">
    <location>
        <begin position="897"/>
        <end position="917"/>
    </location>
</feature>
<dbReference type="PANTHER" id="PTHR32063:SF0">
    <property type="entry name" value="SWARMING MOTILITY PROTEIN SWRC"/>
    <property type="match status" value="1"/>
</dbReference>
<evidence type="ECO:0000256" key="2">
    <source>
        <dbReference type="SAM" id="Phobius"/>
    </source>
</evidence>
<gene>
    <name evidence="3" type="ORF">A374_00869</name>
</gene>
<dbReference type="InterPro" id="IPR027463">
    <property type="entry name" value="AcrB_DN_DC_subdom"/>
</dbReference>
<feature type="region of interest" description="Disordered" evidence="1">
    <location>
        <begin position="241"/>
        <end position="281"/>
    </location>
</feature>
<accession>I8UKD6</accession>
<feature type="compositionally biased region" description="Low complexity" evidence="1">
    <location>
        <begin position="267"/>
        <end position="279"/>
    </location>
</feature>
<feature type="transmembrane region" description="Helical" evidence="2">
    <location>
        <begin position="871"/>
        <end position="890"/>
    </location>
</feature>
<feature type="transmembrane region" description="Helical" evidence="2">
    <location>
        <begin position="969"/>
        <end position="989"/>
    </location>
</feature>
<dbReference type="InterPro" id="IPR001036">
    <property type="entry name" value="Acrflvin-R"/>
</dbReference>
<reference evidence="3 4" key="1">
    <citation type="journal article" date="2012" name="J. Bacteriol.">
        <title>Genome of Bacillus macauensis ZFHKF-1, a Long-Chain-Forming Bacterium.</title>
        <authorList>
            <person name="Cai L."/>
            <person name="Zhang T."/>
        </authorList>
    </citation>
    <scope>NUCLEOTIDE SEQUENCE [LARGE SCALE GENOMIC DNA]</scope>
    <source>
        <strain evidence="3 4">ZFHKF-1</strain>
    </source>
</reference>
<dbReference type="STRING" id="1196324.A374_00869"/>
<dbReference type="GO" id="GO:0005886">
    <property type="term" value="C:plasma membrane"/>
    <property type="evidence" value="ECO:0007669"/>
    <property type="project" value="TreeGrafter"/>
</dbReference>
<name>I8UKD6_9BACL</name>
<dbReference type="Proteomes" id="UP000004080">
    <property type="component" value="Unassembled WGS sequence"/>
</dbReference>
<feature type="transmembrane region" description="Helical" evidence="2">
    <location>
        <begin position="485"/>
        <end position="512"/>
    </location>
</feature>
<feature type="transmembrane region" description="Helical" evidence="2">
    <location>
        <begin position="545"/>
        <end position="570"/>
    </location>
</feature>
<dbReference type="PATRIC" id="fig|1196324.3.peg.172"/>
<dbReference type="SUPFAM" id="SSF82866">
    <property type="entry name" value="Multidrug efflux transporter AcrB transmembrane domain"/>
    <property type="match status" value="2"/>
</dbReference>
<dbReference type="PANTHER" id="PTHR32063">
    <property type="match status" value="1"/>
</dbReference>
<feature type="transmembrane region" description="Helical" evidence="2">
    <location>
        <begin position="923"/>
        <end position="948"/>
    </location>
</feature>
<feature type="transmembrane region" description="Helical" evidence="2">
    <location>
        <begin position="457"/>
        <end position="479"/>
    </location>
</feature>
<sequence>MNWLTKFSLKNPVAIFIFSFLLILGGLFSFSSLKVDLLPNVEFPQITVQTVYPGASPQDVNKQVTDPLEEKFKGLDNVKTIKSSSLEGVSIISMEFPFSAKMDDIEKQVNTLASDADLPDSAKPDVKRFSFGTIPIYNISLFPKKGDSIQGFVEKELVPELKKIQGVNNISVGGVQENYVSITVDEKKAQKLGLSLSAIKDTIKSRYISFPAGNVNTKEVAVPVRVNEKVKTIAALKELKLTPASQGPKESAQSAGPPAAPKPGGPPQASAPASATPPSVKLKDVATVKQAKDVKELTRYNQKASLSMAVTKKQDANTVDVADQVTDVLQKKKFKDKLDYTIGFDQAASIKDSVNSLVKEGLFGALFASIAVLLFLRNVRATIIAIISIPLSLLISAIFLNQLDITLNIMTLGGMAVAVGRVVDDSIVVIENIFRRIRKSDGTASKNELVIQSTKEILRAIVSSTITTVVVFLPLGFVGGITGEFFLPFALTVVFSLLASLLVAITIVPVLAKFSFKKVKPENNNEGPLVRLYERVIRSSLNHKVIVLVTSVLLLAGSLFLSTKLGMVFLPNEEQKTITANIELPVSTTVKKTNDISLKIEQLLADRKDTVKDVTAGVGSRDFQTGLKRENVANYFINLKKSTDVSKEIKVLEKEMKEIVNNKKAVITLQEAQSGGPPSNNEVKIDLYSNNLNDLQKAAASVEDYMKSRNDLKYVSNNFKDTQRQFDVEINTKKASEQGVSGFALLGAVTDATKPLSVGKLELNDKESDVRLVYNKKPSSIDDLKKLKVFGAKGPVSLDSVATVKDINAATAIQKLDGKVYAQVSAQVTNTNIQGVTKEVTDHVNGMKLPDSISTNSGGGNEETVKTFKELGLAILVAIGLVYLTMLITFGRARIPFIILSSLLFVPVGAIGGLYLTNEPLSVSVMIGILMLIGIVTTNAIVLVDRIGQNRELKEMSIRESLLEAGKTRLRPILMTAFATIAALIPLALTSSSGTLISKGLAVVVIGGLVTSTLLTLIIVPVLYELFFRKQAKKEQKQQN</sequence>
<evidence type="ECO:0000313" key="3">
    <source>
        <dbReference type="EMBL" id="EIT87288.1"/>
    </source>
</evidence>
<dbReference type="eggNOG" id="COG0841">
    <property type="taxonomic scope" value="Bacteria"/>
</dbReference>
<dbReference type="Gene3D" id="1.20.1640.10">
    <property type="entry name" value="Multidrug efflux transporter AcrB transmembrane domain"/>
    <property type="match status" value="2"/>
</dbReference>
<keyword evidence="2" id="KW-0812">Transmembrane</keyword>
<dbReference type="SUPFAM" id="SSF82714">
    <property type="entry name" value="Multidrug efflux transporter AcrB TolC docking domain, DN and DC subdomains"/>
    <property type="match status" value="2"/>
</dbReference>
<comment type="caution">
    <text evidence="3">The sequence shown here is derived from an EMBL/GenBank/DDBJ whole genome shotgun (WGS) entry which is preliminary data.</text>
</comment>
<dbReference type="Pfam" id="PF00873">
    <property type="entry name" value="ACR_tran"/>
    <property type="match status" value="2"/>
</dbReference>
<dbReference type="Gene3D" id="3.30.70.1430">
    <property type="entry name" value="Multidrug efflux transporter AcrB pore domain"/>
    <property type="match status" value="2"/>
</dbReference>
<dbReference type="Gene3D" id="3.30.70.1320">
    <property type="entry name" value="Multidrug efflux transporter AcrB pore domain like"/>
    <property type="match status" value="1"/>
</dbReference>
<feature type="transmembrane region" description="Helical" evidence="2">
    <location>
        <begin position="383"/>
        <end position="403"/>
    </location>
</feature>
<dbReference type="PRINTS" id="PR00702">
    <property type="entry name" value="ACRIFLAVINRP"/>
</dbReference>
<keyword evidence="4" id="KW-1185">Reference proteome</keyword>
<protein>
    <submittedName>
        <fullName evidence="3">Cation/multidrug efflux pump</fullName>
    </submittedName>
</protein>
<evidence type="ECO:0000256" key="1">
    <source>
        <dbReference type="SAM" id="MobiDB-lite"/>
    </source>
</evidence>
<dbReference type="GO" id="GO:0042910">
    <property type="term" value="F:xenobiotic transmembrane transporter activity"/>
    <property type="evidence" value="ECO:0007669"/>
    <property type="project" value="TreeGrafter"/>
</dbReference>
<dbReference type="AlphaFoldDB" id="I8UKD6"/>
<dbReference type="Gene3D" id="3.30.2090.10">
    <property type="entry name" value="Multidrug efflux transporter AcrB TolC docking domain, DN and DC subdomains"/>
    <property type="match status" value="2"/>
</dbReference>